<dbReference type="PANTHER" id="PTHR43351:SF2">
    <property type="entry name" value="L(+)-TARTRATE DEHYDRATASE SUBUNIT BETA-RELATED"/>
    <property type="match status" value="1"/>
</dbReference>
<dbReference type="OrthoDB" id="9798978at2"/>
<feature type="domain" description="Fe-S hydro-lyase tartrate dehydratase beta-type catalytic" evidence="3">
    <location>
        <begin position="15"/>
        <end position="176"/>
    </location>
</feature>
<organism evidence="4 5">
    <name type="scientific">Synergistes jonesii</name>
    <dbReference type="NCBI Taxonomy" id="2754"/>
    <lineage>
        <taxon>Bacteria</taxon>
        <taxon>Thermotogati</taxon>
        <taxon>Synergistota</taxon>
        <taxon>Synergistia</taxon>
        <taxon>Synergistales</taxon>
        <taxon>Synergistaceae</taxon>
        <taxon>Synergistes</taxon>
    </lineage>
</organism>
<evidence type="ECO:0000256" key="1">
    <source>
        <dbReference type="ARBA" id="ARBA00008876"/>
    </source>
</evidence>
<dbReference type="EMBL" id="JMKI01000006">
    <property type="protein sequence ID" value="KEJ93061.1"/>
    <property type="molecule type" value="Genomic_DNA"/>
</dbReference>
<gene>
    <name evidence="4" type="ORF">EH55_12200</name>
</gene>
<dbReference type="AlphaFoldDB" id="A0A073IUE1"/>
<reference evidence="4 5" key="1">
    <citation type="submission" date="2014-04" db="EMBL/GenBank/DDBJ databases">
        <title>Draft Genome Sequence of Synergistes jonesii.</title>
        <authorList>
            <person name="Coil D.A."/>
            <person name="Eisen J.A."/>
            <person name="Holland-Moritz H.E."/>
        </authorList>
    </citation>
    <scope>NUCLEOTIDE SEQUENCE [LARGE SCALE GENOMIC DNA]</scope>
    <source>
        <strain evidence="4 5">78-1</strain>
    </source>
</reference>
<dbReference type="RefSeq" id="WP_037974413.1">
    <property type="nucleotide sequence ID" value="NZ_CAMETI010000045.1"/>
</dbReference>
<comment type="similarity">
    <text evidence="1">Belongs to the class-I fumarase family.</text>
</comment>
<protein>
    <submittedName>
        <fullName evidence="4">Fumarate hydratase</fullName>
    </submittedName>
</protein>
<evidence type="ECO:0000259" key="3">
    <source>
        <dbReference type="Pfam" id="PF05683"/>
    </source>
</evidence>
<dbReference type="SUPFAM" id="SSF117457">
    <property type="entry name" value="FumA C-terminal domain-like"/>
    <property type="match status" value="1"/>
</dbReference>
<comment type="caution">
    <text evidence="4">The sequence shown here is derived from an EMBL/GenBank/DDBJ whole genome shotgun (WGS) entry which is preliminary data.</text>
</comment>
<dbReference type="Gene3D" id="3.20.130.10">
    <property type="entry name" value="Fe-S hydro-lyase, tartrate dehydratase beta-type, catalytic domain"/>
    <property type="match status" value="1"/>
</dbReference>
<name>A0A073IUE1_9BACT</name>
<keyword evidence="2" id="KW-0456">Lyase</keyword>
<keyword evidence="5" id="KW-1185">Reference proteome</keyword>
<dbReference type="PANTHER" id="PTHR43351">
    <property type="entry name" value="L(+)-TARTRATE DEHYDRATASE SUBUNIT BETA"/>
    <property type="match status" value="1"/>
</dbReference>
<dbReference type="InterPro" id="IPR004647">
    <property type="entry name" value="Fe-S_hydro-lyase_TtdB-typ_cat"/>
</dbReference>
<dbReference type="Pfam" id="PF05683">
    <property type="entry name" value="Fumerase_C"/>
    <property type="match status" value="1"/>
</dbReference>
<evidence type="ECO:0000256" key="2">
    <source>
        <dbReference type="ARBA" id="ARBA00023239"/>
    </source>
</evidence>
<dbReference type="NCBIfam" id="TIGR00723">
    <property type="entry name" value="ttdB_fumA_fumB"/>
    <property type="match status" value="1"/>
</dbReference>
<dbReference type="eggNOG" id="COG1838">
    <property type="taxonomic scope" value="Bacteria"/>
</dbReference>
<dbReference type="Proteomes" id="UP000027665">
    <property type="component" value="Unassembled WGS sequence"/>
</dbReference>
<dbReference type="GeneID" id="90982725"/>
<evidence type="ECO:0000313" key="4">
    <source>
        <dbReference type="EMBL" id="KEJ93061.1"/>
    </source>
</evidence>
<dbReference type="STRING" id="2754.EH55_12200"/>
<accession>A0A073IUE1</accession>
<dbReference type="GO" id="GO:0016836">
    <property type="term" value="F:hydro-lyase activity"/>
    <property type="evidence" value="ECO:0007669"/>
    <property type="project" value="InterPro"/>
</dbReference>
<dbReference type="InterPro" id="IPR036660">
    <property type="entry name" value="Fe-S_hydroAse_TtdB_cat_sf"/>
</dbReference>
<dbReference type="PATRIC" id="fig|2754.20.peg.427"/>
<proteinExistence type="inferred from homology"/>
<evidence type="ECO:0000313" key="5">
    <source>
        <dbReference type="Proteomes" id="UP000027665"/>
    </source>
</evidence>
<sequence length="192" mass="20151">MSESKFVTLPLDDEGAKALHAGDIVRLSGKILVGRDAAHKRIADAINAGGEPPFSIDNEIIYYAGPAPTPPGAVIGPIGPTTSGRMDPYTPLLLSKGLRGMIGKGKRAPEVLAAIREHNAVYFGATGGTAVLLAACVKSAERVAYEDLGPEAVLRLEVEEMPLIVLADCHGGDLYEIGPAEARSHRTTLKNC</sequence>